<dbReference type="Proteomes" id="UP001221757">
    <property type="component" value="Unassembled WGS sequence"/>
</dbReference>
<evidence type="ECO:0000256" key="1">
    <source>
        <dbReference type="SAM" id="MobiDB-lite"/>
    </source>
</evidence>
<dbReference type="EMBL" id="JARKIE010000206">
    <property type="protein sequence ID" value="KAJ7667111.1"/>
    <property type="molecule type" value="Genomic_DNA"/>
</dbReference>
<name>A0AAD7CWN0_MYCRO</name>
<sequence length="247" mass="26431">MRDNHKVVPIVRAAMIMVETPPVSSPEVKQKMTSPRTTRRRGRVSKVSKVSKTLSREISPPLGRMVTLGVGVGHSRTVGQRGGRSPGSMGVVDAGWSGMRMMRQTTLEERMVPVRGDGVAPVAGGAVRGAVAAGDTATHLVRGGGPSPSARSQAVSIGDIHDVLTRIEEEEEEEEETEEPRDAERHAHRGRHQADREAEAAARAAAGPLRFADDEEEHETMVRMERAVLPPLAEDDLPAGITGPTPG</sequence>
<dbReference type="AlphaFoldDB" id="A0AAD7CWN0"/>
<evidence type="ECO:0000313" key="3">
    <source>
        <dbReference type="Proteomes" id="UP001221757"/>
    </source>
</evidence>
<comment type="caution">
    <text evidence="2">The sequence shown here is derived from an EMBL/GenBank/DDBJ whole genome shotgun (WGS) entry which is preliminary data.</text>
</comment>
<evidence type="ECO:0000313" key="2">
    <source>
        <dbReference type="EMBL" id="KAJ7667111.1"/>
    </source>
</evidence>
<feature type="region of interest" description="Disordered" evidence="1">
    <location>
        <begin position="167"/>
        <end position="247"/>
    </location>
</feature>
<feature type="region of interest" description="Disordered" evidence="1">
    <location>
        <begin position="22"/>
        <end position="54"/>
    </location>
</feature>
<gene>
    <name evidence="2" type="ORF">B0H17DRAFT_1142991</name>
</gene>
<feature type="compositionally biased region" description="Acidic residues" evidence="1">
    <location>
        <begin position="168"/>
        <end position="179"/>
    </location>
</feature>
<accession>A0AAD7CWN0</accession>
<proteinExistence type="predicted"/>
<keyword evidence="3" id="KW-1185">Reference proteome</keyword>
<organism evidence="2 3">
    <name type="scientific">Mycena rosella</name>
    <name type="common">Pink bonnet</name>
    <name type="synonym">Agaricus rosellus</name>
    <dbReference type="NCBI Taxonomy" id="1033263"/>
    <lineage>
        <taxon>Eukaryota</taxon>
        <taxon>Fungi</taxon>
        <taxon>Dikarya</taxon>
        <taxon>Basidiomycota</taxon>
        <taxon>Agaricomycotina</taxon>
        <taxon>Agaricomycetes</taxon>
        <taxon>Agaricomycetidae</taxon>
        <taxon>Agaricales</taxon>
        <taxon>Marasmiineae</taxon>
        <taxon>Mycenaceae</taxon>
        <taxon>Mycena</taxon>
    </lineage>
</organism>
<reference evidence="2" key="1">
    <citation type="submission" date="2023-03" db="EMBL/GenBank/DDBJ databases">
        <title>Massive genome expansion in bonnet fungi (Mycena s.s.) driven by repeated elements and novel gene families across ecological guilds.</title>
        <authorList>
            <consortium name="Lawrence Berkeley National Laboratory"/>
            <person name="Harder C.B."/>
            <person name="Miyauchi S."/>
            <person name="Viragh M."/>
            <person name="Kuo A."/>
            <person name="Thoen E."/>
            <person name="Andreopoulos B."/>
            <person name="Lu D."/>
            <person name="Skrede I."/>
            <person name="Drula E."/>
            <person name="Henrissat B."/>
            <person name="Morin E."/>
            <person name="Kohler A."/>
            <person name="Barry K."/>
            <person name="LaButti K."/>
            <person name="Morin E."/>
            <person name="Salamov A."/>
            <person name="Lipzen A."/>
            <person name="Mereny Z."/>
            <person name="Hegedus B."/>
            <person name="Baldrian P."/>
            <person name="Stursova M."/>
            <person name="Weitz H."/>
            <person name="Taylor A."/>
            <person name="Grigoriev I.V."/>
            <person name="Nagy L.G."/>
            <person name="Martin F."/>
            <person name="Kauserud H."/>
        </authorList>
    </citation>
    <scope>NUCLEOTIDE SEQUENCE</scope>
    <source>
        <strain evidence="2">CBHHK067</strain>
    </source>
</reference>
<feature type="region of interest" description="Disordered" evidence="1">
    <location>
        <begin position="139"/>
        <end position="158"/>
    </location>
</feature>
<feature type="compositionally biased region" description="Basic residues" evidence="1">
    <location>
        <begin position="37"/>
        <end position="46"/>
    </location>
</feature>
<protein>
    <submittedName>
        <fullName evidence="2">Uncharacterized protein</fullName>
    </submittedName>
</protein>